<dbReference type="EMBL" id="LT554985">
    <property type="protein sequence ID" value="SAM09055.1"/>
    <property type="molecule type" value="Genomic_DNA"/>
</dbReference>
<dbReference type="PANTHER" id="PTHR22978:SF22">
    <property type="entry name" value="BTG FAMILY PROTEIN"/>
    <property type="match status" value="1"/>
</dbReference>
<dbReference type="AlphaFoldDB" id="A0A168SWC5"/>
<protein>
    <recommendedName>
        <fullName evidence="3">Anti-proliferative protein domain-containing protein</fullName>
    </recommendedName>
</protein>
<sequence>MHQELTEATNFMGRLLQSKLDPSLITIFTDKLYGLLSERFVDHWDVDCPYRGNAYRAISIFNGQLDPLLALAAQEVSLPPTALLIYLPQEFVLWIDPSSVSYRVGDHGNIMDLYVNGKSLKDRKSIITNAASTSTPIRISPPTSPAAIEKKLQQQHHQQQHQPLQPSSPLAIHAKREQQKQKQQQSQQQPTTPRHKSLVLAH</sequence>
<feature type="domain" description="Anti-proliferative protein" evidence="3">
    <location>
        <begin position="1"/>
        <end position="107"/>
    </location>
</feature>
<evidence type="ECO:0000313" key="4">
    <source>
        <dbReference type="EMBL" id="SAM09055.1"/>
    </source>
</evidence>
<dbReference type="SMART" id="SM00099">
    <property type="entry name" value="btg1"/>
    <property type="match status" value="1"/>
</dbReference>
<dbReference type="PRINTS" id="PR00310">
    <property type="entry name" value="ANTIPRLFBTG1"/>
</dbReference>
<gene>
    <name evidence="4" type="primary">ABSGL_14729.1 scaffold 14966</name>
</gene>
<proteinExistence type="inferred from homology"/>
<dbReference type="GO" id="GO:0005737">
    <property type="term" value="C:cytoplasm"/>
    <property type="evidence" value="ECO:0007669"/>
    <property type="project" value="TreeGrafter"/>
</dbReference>
<dbReference type="InterPro" id="IPR002087">
    <property type="entry name" value="Anti_prolifrtn"/>
</dbReference>
<evidence type="ECO:0000313" key="5">
    <source>
        <dbReference type="Proteomes" id="UP000078561"/>
    </source>
</evidence>
<dbReference type="InParanoid" id="A0A168SWC5"/>
<evidence type="ECO:0000256" key="1">
    <source>
        <dbReference type="ARBA" id="ARBA00007989"/>
    </source>
</evidence>
<comment type="similarity">
    <text evidence="1">Belongs to the BTG family.</text>
</comment>
<evidence type="ECO:0000259" key="3">
    <source>
        <dbReference type="SMART" id="SM00099"/>
    </source>
</evidence>
<dbReference type="STRING" id="4829.A0A168SWC5"/>
<dbReference type="Proteomes" id="UP000078561">
    <property type="component" value="Unassembled WGS sequence"/>
</dbReference>
<keyword evidence="5" id="KW-1185">Reference proteome</keyword>
<dbReference type="InterPro" id="IPR036054">
    <property type="entry name" value="BTG-like_sf"/>
</dbReference>
<dbReference type="PANTHER" id="PTHR22978">
    <property type="entry name" value="B-CELL TRANSLOCATION GENE"/>
    <property type="match status" value="1"/>
</dbReference>
<dbReference type="InterPro" id="IPR033332">
    <property type="entry name" value="BTG"/>
</dbReference>
<dbReference type="SUPFAM" id="SSF160696">
    <property type="entry name" value="BTG domain-like"/>
    <property type="match status" value="1"/>
</dbReference>
<organism evidence="4">
    <name type="scientific">Absidia glauca</name>
    <name type="common">Pin mould</name>
    <dbReference type="NCBI Taxonomy" id="4829"/>
    <lineage>
        <taxon>Eukaryota</taxon>
        <taxon>Fungi</taxon>
        <taxon>Fungi incertae sedis</taxon>
        <taxon>Mucoromycota</taxon>
        <taxon>Mucoromycotina</taxon>
        <taxon>Mucoromycetes</taxon>
        <taxon>Mucorales</taxon>
        <taxon>Cunninghamellaceae</taxon>
        <taxon>Absidia</taxon>
    </lineage>
</organism>
<dbReference type="GO" id="GO:0005634">
    <property type="term" value="C:nucleus"/>
    <property type="evidence" value="ECO:0007669"/>
    <property type="project" value="TreeGrafter"/>
</dbReference>
<name>A0A168SWC5_ABSGL</name>
<accession>A0A168SWC5</accession>
<dbReference type="Gene3D" id="3.90.640.90">
    <property type="entry name" value="Anti-proliferative protein, N-terminal domain"/>
    <property type="match status" value="1"/>
</dbReference>
<dbReference type="OrthoDB" id="19928at2759"/>
<feature type="region of interest" description="Disordered" evidence="2">
    <location>
        <begin position="148"/>
        <end position="202"/>
    </location>
</feature>
<evidence type="ECO:0000256" key="2">
    <source>
        <dbReference type="SAM" id="MobiDB-lite"/>
    </source>
</evidence>
<reference evidence="4" key="1">
    <citation type="submission" date="2016-04" db="EMBL/GenBank/DDBJ databases">
        <authorList>
            <person name="Evans L.H."/>
            <person name="Alamgir A."/>
            <person name="Owens N."/>
            <person name="Weber N.D."/>
            <person name="Virtaneva K."/>
            <person name="Barbian K."/>
            <person name="Babar A."/>
            <person name="Rosenke K."/>
        </authorList>
    </citation>
    <scope>NUCLEOTIDE SEQUENCE [LARGE SCALE GENOMIC DNA]</scope>
    <source>
        <strain evidence="4">CBS 101.48</strain>
    </source>
</reference>
<feature type="compositionally biased region" description="Basic residues" evidence="2">
    <location>
        <begin position="193"/>
        <end position="202"/>
    </location>
</feature>
<feature type="compositionally biased region" description="Low complexity" evidence="2">
    <location>
        <begin position="155"/>
        <end position="170"/>
    </location>
</feature>
<dbReference type="Pfam" id="PF07742">
    <property type="entry name" value="BTG"/>
    <property type="match status" value="1"/>
</dbReference>